<evidence type="ECO:0000259" key="10">
    <source>
        <dbReference type="Pfam" id="PF23598"/>
    </source>
</evidence>
<proteinExistence type="inferred from homology"/>
<dbReference type="Pfam" id="PF18052">
    <property type="entry name" value="Rx_N"/>
    <property type="match status" value="1"/>
</dbReference>
<evidence type="ECO:0000256" key="3">
    <source>
        <dbReference type="ARBA" id="ARBA00022737"/>
    </source>
</evidence>
<dbReference type="Gene3D" id="1.20.5.4130">
    <property type="match status" value="1"/>
</dbReference>
<evidence type="ECO:0000256" key="2">
    <source>
        <dbReference type="ARBA" id="ARBA00022614"/>
    </source>
</evidence>
<name>A0A0D3GY42_9ORYZ</name>
<dbReference type="InterPro" id="IPR038005">
    <property type="entry name" value="RX-like_CC"/>
</dbReference>
<comment type="similarity">
    <text evidence="1">Belongs to the disease resistance NB-LRR family.</text>
</comment>
<dbReference type="InterPro" id="IPR055414">
    <property type="entry name" value="LRR_R13L4/SHOC2-like"/>
</dbReference>
<feature type="domain" description="NB-ARC" evidence="7">
    <location>
        <begin position="237"/>
        <end position="402"/>
    </location>
</feature>
<evidence type="ECO:0000313" key="11">
    <source>
        <dbReference type="EnsemblPlants" id="OBART08G08070.1"/>
    </source>
</evidence>
<evidence type="ECO:0000256" key="4">
    <source>
        <dbReference type="ARBA" id="ARBA00022741"/>
    </source>
</evidence>
<dbReference type="Pfam" id="PF00931">
    <property type="entry name" value="NB-ARC"/>
    <property type="match status" value="1"/>
</dbReference>
<keyword evidence="5" id="KW-0611">Plant defense</keyword>
<dbReference type="Gene3D" id="3.80.10.10">
    <property type="entry name" value="Ribonuclease Inhibitor"/>
    <property type="match status" value="2"/>
</dbReference>
<dbReference type="AlphaFoldDB" id="A0A0D3GY42"/>
<dbReference type="PaxDb" id="65489-OBART08G08070.1"/>
<evidence type="ECO:0000256" key="1">
    <source>
        <dbReference type="ARBA" id="ARBA00008894"/>
    </source>
</evidence>
<dbReference type="Gene3D" id="3.40.50.300">
    <property type="entry name" value="P-loop containing nucleotide triphosphate hydrolases"/>
    <property type="match status" value="1"/>
</dbReference>
<keyword evidence="4" id="KW-0547">Nucleotide-binding</keyword>
<feature type="domain" description="Disease resistance N-terminal" evidence="8">
    <location>
        <begin position="73"/>
        <end position="148"/>
    </location>
</feature>
<dbReference type="GO" id="GO:0002758">
    <property type="term" value="P:innate immune response-activating signaling pathway"/>
    <property type="evidence" value="ECO:0007669"/>
    <property type="project" value="UniProtKB-ARBA"/>
</dbReference>
<dbReference type="InterPro" id="IPR036388">
    <property type="entry name" value="WH-like_DNA-bd_sf"/>
</dbReference>
<sequence length="967" mass="111234">MSTWQLASYKDPLFPSCWKKRSKSPNQPAKVCRIASLIKQRSDKRMAETAILLAIKKISIAVAGEMLSLSRPIIAKKSELVVALPTNMELVKDELEIINAFLKKVKTRDCRDNVLETWITQVRRLAYDIEDIVDQFIYVVGEHQGKGFWGNLKKFVKKPESLFSLDRVATEVEKVKLKLKEQSSRRDRWVQSTICRPDAEIPNYDDEQGVYQFRPSQVPDYDDNELVGVDEYRETLTKLLYSEHCSLRIVAVCGMGGLGKSCLVYNVFKRERSHFDCSSWISVPQSCKMDDIFRNMLNQLLGDSSEVNYDTSRMGIEVLKEELKRFLEDKSYIIALDDIWRAPVLLEIRDTLFNSGKGSRLIITTRIDEVAAIAEDACKIKLEPLSKYDAWILFCRKVFWKTENHACSPELQKWGEKIVNKCEGLPLAIVALGSLLSLRDKTEAVWKCFHSQIIWELQNNPDISHVEWILNLSYRHLPNHLQNCFLYCAMFPEDHLLRRKKLIRLWIAEGFVEQRGSISLEEVAESYLIELVHRSMLQVVERNSFGRIRRFRMHDLVRELAIKMSEKESFSSLHDDTSGVVQVVSDSRRVSLIRCKSEITSNLASSRLHTFLVFDTTMLQCSWSCFVPPKSKYLAVLDLSGLPIEAISNSIGELFNLKYLCLNDTNLKSLPKTITRLHNLETLSLERTQVTSFPQGFAKLKKLRHVLVWKLLYNEHSSFSNSLGMGTIEGLWNLKELLTLDEIRANKKFVSRLGYLAQLRSLYISDVRSNYCSELCSSLSKMQDLLRLHVKASNQDELLRLESLQLPPELQTLQLTGKLTGGVLKSPLLFSANVNSLVRLSLCWCDLTEDPIPYLSKLSNLTSLHLRRTYNGHQLRFHAALFPKLKGMTLQDMVEVREIYMDEGTLISLEYLKLDGLKQLAHVPDGIEFLSSLKEVYFWTLHAHFRGNLQESARMGRLNHISAMNLR</sequence>
<dbReference type="PANTHER" id="PTHR23155:SF1232">
    <property type="entry name" value="OS09G0270700 PROTEIN"/>
    <property type="match status" value="1"/>
</dbReference>
<dbReference type="SUPFAM" id="SSF52058">
    <property type="entry name" value="L domain-like"/>
    <property type="match status" value="1"/>
</dbReference>
<evidence type="ECO:0000259" key="7">
    <source>
        <dbReference type="Pfam" id="PF00931"/>
    </source>
</evidence>
<dbReference type="FunFam" id="1.10.10.10:FF:000322">
    <property type="entry name" value="Probable disease resistance protein At1g63360"/>
    <property type="match status" value="1"/>
</dbReference>
<dbReference type="GO" id="GO:0043531">
    <property type="term" value="F:ADP binding"/>
    <property type="evidence" value="ECO:0007669"/>
    <property type="project" value="InterPro"/>
</dbReference>
<dbReference type="STRING" id="65489.A0A0D3GY42"/>
<dbReference type="InterPro" id="IPR027417">
    <property type="entry name" value="P-loop_NTPase"/>
</dbReference>
<feature type="domain" description="Disease resistance R13L4/SHOC-2-like LRR" evidence="10">
    <location>
        <begin position="631"/>
        <end position="942"/>
    </location>
</feature>
<dbReference type="Pfam" id="PF23598">
    <property type="entry name" value="LRR_14"/>
    <property type="match status" value="1"/>
</dbReference>
<feature type="domain" description="Disease resistance protein winged helix" evidence="9">
    <location>
        <begin position="490"/>
        <end position="561"/>
    </location>
</feature>
<reference evidence="11" key="1">
    <citation type="journal article" date="2009" name="Rice">
        <title>De Novo Next Generation Sequencing of Plant Genomes.</title>
        <authorList>
            <person name="Rounsley S."/>
            <person name="Marri P.R."/>
            <person name="Yu Y."/>
            <person name="He R."/>
            <person name="Sisneros N."/>
            <person name="Goicoechea J.L."/>
            <person name="Lee S.J."/>
            <person name="Angelova A."/>
            <person name="Kudrna D."/>
            <person name="Luo M."/>
            <person name="Affourtit J."/>
            <person name="Desany B."/>
            <person name="Knight J."/>
            <person name="Niazi F."/>
            <person name="Egholm M."/>
            <person name="Wing R.A."/>
        </authorList>
    </citation>
    <scope>NUCLEOTIDE SEQUENCE [LARGE SCALE GENOMIC DNA]</scope>
    <source>
        <strain evidence="11">cv. IRGC 105608</strain>
    </source>
</reference>
<dbReference type="HOGENOM" id="CLU_000837_25_4_1"/>
<dbReference type="Pfam" id="PF23559">
    <property type="entry name" value="WHD_DRP"/>
    <property type="match status" value="1"/>
</dbReference>
<keyword evidence="6" id="KW-0175">Coiled coil</keyword>
<dbReference type="Gene3D" id="1.10.8.430">
    <property type="entry name" value="Helical domain of apoptotic protease-activating factors"/>
    <property type="match status" value="1"/>
</dbReference>
<dbReference type="PRINTS" id="PR00364">
    <property type="entry name" value="DISEASERSIST"/>
</dbReference>
<dbReference type="CDD" id="cd14798">
    <property type="entry name" value="RX-CC_like"/>
    <property type="match status" value="1"/>
</dbReference>
<reference evidence="11" key="2">
    <citation type="submission" date="2015-03" db="UniProtKB">
        <authorList>
            <consortium name="EnsemblPlants"/>
        </authorList>
    </citation>
    <scope>IDENTIFICATION</scope>
</reference>
<keyword evidence="2" id="KW-0433">Leucine-rich repeat</keyword>
<accession>A0A0D3GY42</accession>
<protein>
    <recommendedName>
        <fullName evidence="13">NB-ARC domain-containing protein</fullName>
    </recommendedName>
</protein>
<evidence type="ECO:0008006" key="13">
    <source>
        <dbReference type="Google" id="ProtNLM"/>
    </source>
</evidence>
<evidence type="ECO:0000256" key="5">
    <source>
        <dbReference type="ARBA" id="ARBA00022821"/>
    </source>
</evidence>
<dbReference type="eggNOG" id="KOG4658">
    <property type="taxonomic scope" value="Eukaryota"/>
</dbReference>
<dbReference type="Gene3D" id="1.10.10.10">
    <property type="entry name" value="Winged helix-like DNA-binding domain superfamily/Winged helix DNA-binding domain"/>
    <property type="match status" value="1"/>
</dbReference>
<organism evidence="11">
    <name type="scientific">Oryza barthii</name>
    <dbReference type="NCBI Taxonomy" id="65489"/>
    <lineage>
        <taxon>Eukaryota</taxon>
        <taxon>Viridiplantae</taxon>
        <taxon>Streptophyta</taxon>
        <taxon>Embryophyta</taxon>
        <taxon>Tracheophyta</taxon>
        <taxon>Spermatophyta</taxon>
        <taxon>Magnoliopsida</taxon>
        <taxon>Liliopsida</taxon>
        <taxon>Poales</taxon>
        <taxon>Poaceae</taxon>
        <taxon>BOP clade</taxon>
        <taxon>Oryzoideae</taxon>
        <taxon>Oryzeae</taxon>
        <taxon>Oryzinae</taxon>
        <taxon>Oryza</taxon>
    </lineage>
</organism>
<dbReference type="Proteomes" id="UP000026960">
    <property type="component" value="Chromosome 8"/>
</dbReference>
<evidence type="ECO:0000259" key="9">
    <source>
        <dbReference type="Pfam" id="PF23559"/>
    </source>
</evidence>
<keyword evidence="3" id="KW-0677">Repeat</keyword>
<dbReference type="InterPro" id="IPR044974">
    <property type="entry name" value="Disease_R_plants"/>
</dbReference>
<evidence type="ECO:0000259" key="8">
    <source>
        <dbReference type="Pfam" id="PF18052"/>
    </source>
</evidence>
<dbReference type="EnsemblPlants" id="OBART08G08070.1">
    <property type="protein sequence ID" value="OBART08G08070.1"/>
    <property type="gene ID" value="OBART08G08070"/>
</dbReference>
<dbReference type="InterPro" id="IPR032675">
    <property type="entry name" value="LRR_dom_sf"/>
</dbReference>
<dbReference type="PANTHER" id="PTHR23155">
    <property type="entry name" value="DISEASE RESISTANCE PROTEIN RP"/>
    <property type="match status" value="1"/>
</dbReference>
<dbReference type="SUPFAM" id="SSF52540">
    <property type="entry name" value="P-loop containing nucleoside triphosphate hydrolases"/>
    <property type="match status" value="1"/>
</dbReference>
<dbReference type="GO" id="GO:0009626">
    <property type="term" value="P:plant-type hypersensitive response"/>
    <property type="evidence" value="ECO:0007669"/>
    <property type="project" value="UniProtKB-ARBA"/>
</dbReference>
<evidence type="ECO:0000256" key="6">
    <source>
        <dbReference type="ARBA" id="ARBA00023054"/>
    </source>
</evidence>
<dbReference type="InterPro" id="IPR058922">
    <property type="entry name" value="WHD_DRP"/>
</dbReference>
<evidence type="ECO:0000313" key="12">
    <source>
        <dbReference type="Proteomes" id="UP000026960"/>
    </source>
</evidence>
<dbReference type="InterPro" id="IPR042197">
    <property type="entry name" value="Apaf_helical"/>
</dbReference>
<keyword evidence="12" id="KW-1185">Reference proteome</keyword>
<dbReference type="Gramene" id="OBART08G08070.1">
    <property type="protein sequence ID" value="OBART08G08070.1"/>
    <property type="gene ID" value="OBART08G08070"/>
</dbReference>
<dbReference type="InterPro" id="IPR002182">
    <property type="entry name" value="NB-ARC"/>
</dbReference>
<dbReference type="InterPro" id="IPR041118">
    <property type="entry name" value="Rx_N"/>
</dbReference>
<dbReference type="GO" id="GO:0042742">
    <property type="term" value="P:defense response to bacterium"/>
    <property type="evidence" value="ECO:0007669"/>
    <property type="project" value="UniProtKB-ARBA"/>
</dbReference>